<evidence type="ECO:0000256" key="3">
    <source>
        <dbReference type="SAM" id="Coils"/>
    </source>
</evidence>
<dbReference type="Proteomes" id="UP000290407">
    <property type="component" value="Unassembled WGS sequence"/>
</dbReference>
<keyword evidence="2" id="KW-0449">Lipoprotein</keyword>
<dbReference type="InterPro" id="IPR003423">
    <property type="entry name" value="OMP_efflux"/>
</dbReference>
<reference evidence="5 6" key="1">
    <citation type="submission" date="2019-01" db="EMBL/GenBank/DDBJ databases">
        <title>Spirosoma flava sp. nov., a propanil-degrading bacterium isolated from herbicide-contaminated soil.</title>
        <authorList>
            <person name="Zhang L."/>
            <person name="Jiang J.-D."/>
        </authorList>
    </citation>
    <scope>NUCLEOTIDE SEQUENCE [LARGE SCALE GENOMIC DNA]</scope>
    <source>
        <strain evidence="5 6">TY50</strain>
    </source>
</reference>
<protein>
    <submittedName>
        <fullName evidence="5">TolC family protein</fullName>
    </submittedName>
</protein>
<dbReference type="NCBIfam" id="TIGR01845">
    <property type="entry name" value="outer_NodT"/>
    <property type="match status" value="1"/>
</dbReference>
<comment type="caution">
    <text evidence="5">The sequence shown here is derived from an EMBL/GenBank/DDBJ whole genome shotgun (WGS) entry which is preliminary data.</text>
</comment>
<keyword evidence="3" id="KW-0175">Coiled coil</keyword>
<dbReference type="PANTHER" id="PTHR30203">
    <property type="entry name" value="OUTER MEMBRANE CATION EFFLUX PROTEIN"/>
    <property type="match status" value="1"/>
</dbReference>
<sequence>MKKRILVSSWLMACGLVAGAQTVPLSAPGGAVTVQPGSGQSQPSAPGTGPSASGTAASQTPIPAPSVPELFVNGFGRFADPTLESLIQLGLTNSPNLRAALSRLEEARVRVRVAQSFLLPSIRSSALITTQSLSEHRPIAIPTASESLPRFQLNTFQLLPIDATYELDLFRRIRGGVRVADLQAQASDADYRAFRLSLASDIARTYLLIRGNDAEQVVFRRNIQFRDTTLSIIRERFRVGLINQLDVQRAETDYAGLQVTLKGLQRARVELVNGLAQLCAQDPATFTVAPGPLPAGPQFPYTGVSIEQLQRRPDLQGSDRQIQLAGAQIAVQQATTRPRVNLVGSGGLLSGRIGAWLVPTSATYLVGVNASVPLYEGHRNRELVSLSRQQAQTSQQVYQQQLQLAQREAETALDNLTLLREQIDLQNQTLTLARRTEQYNRELYLKGLTTYLDVLDAQRTILGAEQQLVQLRSQEAQFIVALLRATGGDW</sequence>
<proteinExistence type="inferred from homology"/>
<name>A0A4Q2ULG4_9BACT</name>
<evidence type="ECO:0000313" key="6">
    <source>
        <dbReference type="Proteomes" id="UP000290407"/>
    </source>
</evidence>
<comment type="subcellular location">
    <subcellularLocation>
        <location evidence="2">Cell membrane</location>
        <topology evidence="2">Lipid-anchor</topology>
    </subcellularLocation>
</comment>
<feature type="signal peptide" evidence="2">
    <location>
        <begin position="1"/>
        <end position="20"/>
    </location>
</feature>
<dbReference type="InterPro" id="IPR010131">
    <property type="entry name" value="MdtP/NodT-like"/>
</dbReference>
<evidence type="ECO:0000256" key="2">
    <source>
        <dbReference type="RuleBase" id="RU362097"/>
    </source>
</evidence>
<dbReference type="Pfam" id="PF02321">
    <property type="entry name" value="OEP"/>
    <property type="match status" value="2"/>
</dbReference>
<evidence type="ECO:0000313" key="5">
    <source>
        <dbReference type="EMBL" id="RYC67679.1"/>
    </source>
</evidence>
<dbReference type="GO" id="GO:0005886">
    <property type="term" value="C:plasma membrane"/>
    <property type="evidence" value="ECO:0007669"/>
    <property type="project" value="UniProtKB-SubCell"/>
</dbReference>
<dbReference type="SUPFAM" id="SSF56954">
    <property type="entry name" value="Outer membrane efflux proteins (OEP)"/>
    <property type="match status" value="1"/>
</dbReference>
<feature type="compositionally biased region" description="Polar residues" evidence="4">
    <location>
        <begin position="35"/>
        <end position="61"/>
    </location>
</feature>
<evidence type="ECO:0000256" key="1">
    <source>
        <dbReference type="ARBA" id="ARBA00007613"/>
    </source>
</evidence>
<keyword evidence="2" id="KW-0732">Signal</keyword>
<dbReference type="RefSeq" id="WP_077922184.1">
    <property type="nucleotide sequence ID" value="NZ_SBLB01000007.1"/>
</dbReference>
<keyword evidence="2" id="KW-0472">Membrane</keyword>
<dbReference type="AlphaFoldDB" id="A0A4Q2ULG4"/>
<keyword evidence="2" id="KW-0812">Transmembrane</keyword>
<feature type="region of interest" description="Disordered" evidence="4">
    <location>
        <begin position="31"/>
        <end position="63"/>
    </location>
</feature>
<dbReference type="GO" id="GO:0015562">
    <property type="term" value="F:efflux transmembrane transporter activity"/>
    <property type="evidence" value="ECO:0007669"/>
    <property type="project" value="InterPro"/>
</dbReference>
<feature type="coiled-coil region" evidence="3">
    <location>
        <begin position="388"/>
        <end position="422"/>
    </location>
</feature>
<accession>A0A4Q2ULG4</accession>
<dbReference type="Gene3D" id="1.20.1600.10">
    <property type="entry name" value="Outer membrane efflux proteins (OEP)"/>
    <property type="match status" value="1"/>
</dbReference>
<comment type="similarity">
    <text evidence="1 2">Belongs to the outer membrane factor (OMF) (TC 1.B.17) family.</text>
</comment>
<keyword evidence="2" id="KW-1134">Transmembrane beta strand</keyword>
<feature type="chain" id="PRO_5021037628" evidence="2">
    <location>
        <begin position="21"/>
        <end position="490"/>
    </location>
</feature>
<evidence type="ECO:0000256" key="4">
    <source>
        <dbReference type="SAM" id="MobiDB-lite"/>
    </source>
</evidence>
<keyword evidence="2" id="KW-0564">Palmitate</keyword>
<dbReference type="Gene3D" id="2.20.200.10">
    <property type="entry name" value="Outer membrane efflux proteins (OEP)"/>
    <property type="match status" value="1"/>
</dbReference>
<dbReference type="EMBL" id="SBLB01000007">
    <property type="protein sequence ID" value="RYC67679.1"/>
    <property type="molecule type" value="Genomic_DNA"/>
</dbReference>
<keyword evidence="6" id="KW-1185">Reference proteome</keyword>
<organism evidence="5 6">
    <name type="scientific">Spirosoma sordidisoli</name>
    <dbReference type="NCBI Taxonomy" id="2502893"/>
    <lineage>
        <taxon>Bacteria</taxon>
        <taxon>Pseudomonadati</taxon>
        <taxon>Bacteroidota</taxon>
        <taxon>Cytophagia</taxon>
        <taxon>Cytophagales</taxon>
        <taxon>Cytophagaceae</taxon>
        <taxon>Spirosoma</taxon>
    </lineage>
</organism>
<gene>
    <name evidence="5" type="ORF">EQG79_23535</name>
</gene>